<reference evidence="2" key="1">
    <citation type="submission" date="2016-10" db="EMBL/GenBank/DDBJ databases">
        <authorList>
            <person name="Varghese N."/>
            <person name="Submissions S."/>
        </authorList>
    </citation>
    <scope>NUCLEOTIDE SEQUENCE [LARGE SCALE GENOMIC DNA]</scope>
    <source>
        <strain evidence="2">DSM 22361</strain>
    </source>
</reference>
<proteinExistence type="predicted"/>
<dbReference type="Proteomes" id="UP000236731">
    <property type="component" value="Unassembled WGS sequence"/>
</dbReference>
<sequence>MNMAQIFKKQQKVKFQHCDAAGIVFYPRFLEMLNELVEDWFEEELGFPFKELHHGEGVPTADLKVAFSSPARMGDTFEKSMYVSKLGDSSLTYQFKFAFQDRIILRGECVLVHVILSDEKLKAMPWAHQVRMNIERFHHPDGIKDEI</sequence>
<evidence type="ECO:0000313" key="2">
    <source>
        <dbReference type="Proteomes" id="UP000236731"/>
    </source>
</evidence>
<dbReference type="AlphaFoldDB" id="A0A1H5SNJ0"/>
<dbReference type="EMBL" id="FNUT01000001">
    <property type="protein sequence ID" value="SEF52156.1"/>
    <property type="molecule type" value="Genomic_DNA"/>
</dbReference>
<organism evidence="1 2">
    <name type="scientific">Sphingobacterium lactis</name>
    <dbReference type="NCBI Taxonomy" id="797291"/>
    <lineage>
        <taxon>Bacteria</taxon>
        <taxon>Pseudomonadati</taxon>
        <taxon>Bacteroidota</taxon>
        <taxon>Sphingobacteriia</taxon>
        <taxon>Sphingobacteriales</taxon>
        <taxon>Sphingobacteriaceae</taxon>
        <taxon>Sphingobacterium</taxon>
    </lineage>
</organism>
<dbReference type="InterPro" id="IPR029069">
    <property type="entry name" value="HotDog_dom_sf"/>
</dbReference>
<name>A0A1H5SNJ0_9SPHI</name>
<evidence type="ECO:0000313" key="1">
    <source>
        <dbReference type="EMBL" id="SEF52156.1"/>
    </source>
</evidence>
<protein>
    <submittedName>
        <fullName evidence="1">4-hydroxybenzoyl-CoA thioesterase</fullName>
    </submittedName>
</protein>
<dbReference type="SUPFAM" id="SSF54637">
    <property type="entry name" value="Thioesterase/thiol ester dehydrase-isomerase"/>
    <property type="match status" value="1"/>
</dbReference>
<keyword evidence="2" id="KW-1185">Reference proteome</keyword>
<accession>A0A1H5SNJ0</accession>
<dbReference type="Pfam" id="PF13279">
    <property type="entry name" value="4HBT_2"/>
    <property type="match status" value="1"/>
</dbReference>
<dbReference type="Gene3D" id="3.10.129.10">
    <property type="entry name" value="Hotdog Thioesterase"/>
    <property type="match status" value="1"/>
</dbReference>
<gene>
    <name evidence="1" type="ORF">SAMN05421877_101333</name>
</gene>
<dbReference type="CDD" id="cd00586">
    <property type="entry name" value="4HBT"/>
    <property type="match status" value="1"/>
</dbReference>